<comment type="caution">
    <text evidence="3">The sequence shown here is derived from an EMBL/GenBank/DDBJ whole genome shotgun (WGS) entry which is preliminary data.</text>
</comment>
<name>A0A2W5QM77_9SPHN</name>
<dbReference type="InterPro" id="IPR038765">
    <property type="entry name" value="Papain-like_cys_pep_sf"/>
</dbReference>
<dbReference type="Pfam" id="PF01841">
    <property type="entry name" value="Transglut_core"/>
    <property type="match status" value="1"/>
</dbReference>
<proteinExistence type="predicted"/>
<sequence>MVASPASAQGRAGARELRYAPAPAWVIAPPAASTAPTPPGAPLRVIYLDQQVRVVPGGTASYEAYRMKVLAPEALALGNVTVAWSPDSDELTIHRLAIIRDGKAIDVLATQKFAVLQRESNLEQAMLDGRLTAALQAGGLQVGDELEFALTRVSRDAAWGEQPQGAMQFPLLGVRGSWRLRVLEPGARKLRFKVIGDLPPVAIRDLGDEVERRYELSDPASVVLPEEAPPRFGVTRIVQFSGYDDWGAVSRAFAPLYARATTLGATSPVRQEAARIAAESSDPARRIEAALRVVEDRVRYVYVGLDGGNYRPAGADETWQRRFGDCKAKTALLIALLRELGIAAEPVLVASDGGDGIDERLSTPAAFDHVVVRAQVGDRRHWLDATRLGDRHLADLPPPVSRWALPLRDAGAPLEAVPPVPARYPERIEVIDIDASAGFDKPGTYRAQHTLRGDDIFVIRAQLAGVAEADANRMLSAYWRQRLPGIEPTTTSWRFDDDNRLMVLSMSGTGTVEWDGDARQGHTHYLYYGGFTPPSEMKRPRDQPQDAPWATDFSAFSCHATTVKLPAAGKGMHWTFSSNPVDRTLGGVAYWRIASFENGVARLTRSRRVDLREISAAQARGVNDAIAGFDNNKAYVFETRDRPTGTTKPVVGGFGTFADFAGPTPPCSRPDTPGAR</sequence>
<dbReference type="EMBL" id="QFQI01000012">
    <property type="protein sequence ID" value="PZQ58917.1"/>
    <property type="molecule type" value="Genomic_DNA"/>
</dbReference>
<dbReference type="Gene3D" id="2.60.40.3140">
    <property type="match status" value="1"/>
</dbReference>
<evidence type="ECO:0000259" key="2">
    <source>
        <dbReference type="Pfam" id="PF12969"/>
    </source>
</evidence>
<dbReference type="SUPFAM" id="SSF54001">
    <property type="entry name" value="Cysteine proteinases"/>
    <property type="match status" value="1"/>
</dbReference>
<dbReference type="Proteomes" id="UP000249229">
    <property type="component" value="Unassembled WGS sequence"/>
</dbReference>
<dbReference type="Pfam" id="PF12969">
    <property type="entry name" value="DUF3857"/>
    <property type="match status" value="1"/>
</dbReference>
<organism evidence="3 4">
    <name type="scientific">Sphingomonas taxi</name>
    <dbReference type="NCBI Taxonomy" id="1549858"/>
    <lineage>
        <taxon>Bacteria</taxon>
        <taxon>Pseudomonadati</taxon>
        <taxon>Pseudomonadota</taxon>
        <taxon>Alphaproteobacteria</taxon>
        <taxon>Sphingomonadales</taxon>
        <taxon>Sphingomonadaceae</taxon>
        <taxon>Sphingomonas</taxon>
    </lineage>
</organism>
<feature type="domain" description="DUF3857" evidence="2">
    <location>
        <begin position="59"/>
        <end position="219"/>
    </location>
</feature>
<gene>
    <name evidence="3" type="ORF">DI544_12995</name>
</gene>
<dbReference type="AlphaFoldDB" id="A0A2W5QM77"/>
<dbReference type="InterPro" id="IPR024618">
    <property type="entry name" value="DUF3857"/>
</dbReference>
<dbReference type="Gene3D" id="3.10.620.30">
    <property type="match status" value="1"/>
</dbReference>
<evidence type="ECO:0000259" key="1">
    <source>
        <dbReference type="Pfam" id="PF01841"/>
    </source>
</evidence>
<feature type="domain" description="Transglutaminase-like" evidence="1">
    <location>
        <begin position="273"/>
        <end position="352"/>
    </location>
</feature>
<evidence type="ECO:0000313" key="4">
    <source>
        <dbReference type="Proteomes" id="UP000249229"/>
    </source>
</evidence>
<protein>
    <submittedName>
        <fullName evidence="3">Transglutaminase</fullName>
    </submittedName>
</protein>
<reference evidence="3 4" key="1">
    <citation type="submission" date="2017-08" db="EMBL/GenBank/DDBJ databases">
        <title>Infants hospitalized years apart are colonized by the same room-sourced microbial strains.</title>
        <authorList>
            <person name="Brooks B."/>
            <person name="Olm M.R."/>
            <person name="Firek B.A."/>
            <person name="Baker R."/>
            <person name="Thomas B.C."/>
            <person name="Morowitz M.J."/>
            <person name="Banfield J.F."/>
        </authorList>
    </citation>
    <scope>NUCLEOTIDE SEQUENCE [LARGE SCALE GENOMIC DNA]</scope>
    <source>
        <strain evidence="3">S2_005_001_R1_22</strain>
    </source>
</reference>
<accession>A0A2W5QM77</accession>
<evidence type="ECO:0000313" key="3">
    <source>
        <dbReference type="EMBL" id="PZQ58917.1"/>
    </source>
</evidence>
<dbReference type="InterPro" id="IPR002931">
    <property type="entry name" value="Transglutaminase-like"/>
</dbReference>